<dbReference type="SUPFAM" id="SSF51735">
    <property type="entry name" value="NAD(P)-binding Rossmann-fold domains"/>
    <property type="match status" value="1"/>
</dbReference>
<dbReference type="PANTHER" id="PTHR15020:SF50">
    <property type="entry name" value="UPF0659 PROTEIN YMR090W"/>
    <property type="match status" value="1"/>
</dbReference>
<proteinExistence type="predicted"/>
<dbReference type="InterPro" id="IPR016040">
    <property type="entry name" value="NAD(P)-bd_dom"/>
</dbReference>
<feature type="domain" description="NAD(P)-binding" evidence="1">
    <location>
        <begin position="10"/>
        <end position="193"/>
    </location>
</feature>
<protein>
    <recommendedName>
        <fullName evidence="1">NAD(P)-binding domain-containing protein</fullName>
    </recommendedName>
</protein>
<dbReference type="CDD" id="cd05243">
    <property type="entry name" value="SDR_a5"/>
    <property type="match status" value="1"/>
</dbReference>
<gene>
    <name evidence="2" type="ORF">RUN39_v1_750081</name>
</gene>
<dbReference type="PANTHER" id="PTHR15020">
    <property type="entry name" value="FLAVIN REDUCTASE-RELATED"/>
    <property type="match status" value="1"/>
</dbReference>
<accession>A0A0S4TW98</accession>
<organism evidence="2">
    <name type="scientific">Ralstonia solanacearum</name>
    <name type="common">Pseudomonas solanacearum</name>
    <dbReference type="NCBI Taxonomy" id="305"/>
    <lineage>
        <taxon>Bacteria</taxon>
        <taxon>Pseudomonadati</taxon>
        <taxon>Pseudomonadota</taxon>
        <taxon>Betaproteobacteria</taxon>
        <taxon>Burkholderiales</taxon>
        <taxon>Burkholderiaceae</taxon>
        <taxon>Ralstonia</taxon>
        <taxon>Ralstonia solanacearum species complex</taxon>
    </lineage>
</organism>
<sequence length="221" mass="22787">MTMDQAFVIGATGGIGRLVVQRLLAVRKSVVALVRRKEQAAELESWGVKTVIGDLTRASSAELAELMRGCGVAIFAAGASEQGKNVATAVDGRGVEKALEACVVSGTRRFLHVSAFPDALRGQGMSGEFEHYMAVKRAADVAIAASGLDWVIVRPGSLTDGPSGPVRLAQAVPYGSVSRASVAEVLVALVDAPLRGVVIEVTDGTSSVAASLDVLSRSISA</sequence>
<dbReference type="AlphaFoldDB" id="A0A0S4TW98"/>
<name>A0A0S4TW98_RALSL</name>
<dbReference type="EMBL" id="LN899819">
    <property type="protein sequence ID" value="CUV14296.1"/>
    <property type="molecule type" value="Genomic_DNA"/>
</dbReference>
<dbReference type="Pfam" id="PF13460">
    <property type="entry name" value="NAD_binding_10"/>
    <property type="match status" value="1"/>
</dbReference>
<dbReference type="InterPro" id="IPR036291">
    <property type="entry name" value="NAD(P)-bd_dom_sf"/>
</dbReference>
<dbReference type="Gene3D" id="3.40.50.720">
    <property type="entry name" value="NAD(P)-binding Rossmann-like Domain"/>
    <property type="match status" value="1"/>
</dbReference>
<evidence type="ECO:0000313" key="2">
    <source>
        <dbReference type="EMBL" id="CUV14296.1"/>
    </source>
</evidence>
<reference evidence="2" key="1">
    <citation type="submission" date="2015-10" db="EMBL/GenBank/DDBJ databases">
        <authorList>
            <person name="Gilbert D.G."/>
        </authorList>
    </citation>
    <scope>NUCLEOTIDE SEQUENCE</scope>
    <source>
        <strain evidence="2">Phyl III-seqv23</strain>
    </source>
</reference>
<evidence type="ECO:0000259" key="1">
    <source>
        <dbReference type="Pfam" id="PF13460"/>
    </source>
</evidence>